<keyword evidence="7 10" id="KW-0863">Zinc-finger</keyword>
<evidence type="ECO:0000256" key="6">
    <source>
        <dbReference type="ARBA" id="ARBA00022753"/>
    </source>
</evidence>
<keyword evidence="8" id="KW-0862">Zinc</keyword>
<feature type="compositionally biased region" description="Low complexity" evidence="11">
    <location>
        <begin position="554"/>
        <end position="576"/>
    </location>
</feature>
<dbReference type="GO" id="GO:0010008">
    <property type="term" value="C:endosome membrane"/>
    <property type="evidence" value="ECO:0007669"/>
    <property type="project" value="UniProtKB-SubCell"/>
</dbReference>
<dbReference type="SMART" id="SM00064">
    <property type="entry name" value="FYVE"/>
    <property type="match status" value="1"/>
</dbReference>
<sequence>MIDRATSELLPAGQEDLVLHFEISDQIRSKKVNAKEAMRSLKRKLAHKNPNVVLSTLSLTDTCVKNGGEQFVKEIASREFMDELTYLLKAPTGCNPDVKTKILGTIQTWGLAAKGNSALGYMSDTYGLLKAEGYVFPPVIGKVDPILFETAAAPEWTDSDVCERCRTPFTMTNRKHHCRQCGGTFCQQCSSKNMPLPHLAINEEVRVCDGCYIKLKLAKVAKKETLPQLLSTAGSPLPSHTPSEPRISKHTTADRNTLGNDEDSFDADMKKAIELSLKEAERDKVGYVPAKASQPRTSPPPEVENEEDDPDLAAAIAASLQDMQVSSSASQSTYNGSYAAPRNDDLSITEMENIQLFATLIERIQAVGGDVSNDTQVNDLYTQIGALQPKLVKSLNDANRKHRTFVELHEKLNRAVKTYDLVLERRVSGAYHRTSDSYNLPYQQYGAVPQAVQAVAAPSVDHASPLYPPVQQASGYYPTQPSSYGPPSASTDAPVQQAPYYVSQPSIEQQQAPASSYVNAGENQAVHQNYELQNAQQYQQQPQYYPAMPQPMYHSPSHITQQTQPQAQQTQIQQPQHSYKAYTEEAPLIEL</sequence>
<dbReference type="GO" id="GO:0033565">
    <property type="term" value="C:ESCRT-0 complex"/>
    <property type="evidence" value="ECO:0007669"/>
    <property type="project" value="TreeGrafter"/>
</dbReference>
<evidence type="ECO:0000313" key="14">
    <source>
        <dbReference type="EMBL" id="KAF7726000.1"/>
    </source>
</evidence>
<dbReference type="SUPFAM" id="SSF57903">
    <property type="entry name" value="FYVE/PHD zinc finger"/>
    <property type="match status" value="1"/>
</dbReference>
<keyword evidence="15" id="KW-1185">Reference proteome</keyword>
<evidence type="ECO:0000256" key="1">
    <source>
        <dbReference type="ARBA" id="ARBA00004125"/>
    </source>
</evidence>
<evidence type="ECO:0000256" key="4">
    <source>
        <dbReference type="ARBA" id="ARBA00022723"/>
    </source>
</evidence>
<comment type="caution">
    <text evidence="14">The sequence shown here is derived from an EMBL/GenBank/DDBJ whole genome shotgun (WGS) entry which is preliminary data.</text>
</comment>
<comment type="subcellular location">
    <subcellularLocation>
        <location evidence="1">Endosome membrane</location>
        <topology evidence="1">Peripheral membrane protein</topology>
        <orientation evidence="1">Cytoplasmic side</orientation>
    </subcellularLocation>
</comment>
<dbReference type="Pfam" id="PF00790">
    <property type="entry name" value="VHS"/>
    <property type="match status" value="1"/>
</dbReference>
<dbReference type="Pfam" id="PF21356">
    <property type="entry name" value="Vps27_GAT-like"/>
    <property type="match status" value="1"/>
</dbReference>
<dbReference type="GO" id="GO:0006623">
    <property type="term" value="P:protein targeting to vacuole"/>
    <property type="evidence" value="ECO:0007669"/>
    <property type="project" value="TreeGrafter"/>
</dbReference>
<dbReference type="Gene3D" id="6.10.140.100">
    <property type="match status" value="1"/>
</dbReference>
<dbReference type="PROSITE" id="PS50330">
    <property type="entry name" value="UIM"/>
    <property type="match status" value="2"/>
</dbReference>
<dbReference type="InterPro" id="IPR002014">
    <property type="entry name" value="VHS_dom"/>
</dbReference>
<evidence type="ECO:0000256" key="2">
    <source>
        <dbReference type="ARBA" id="ARBA00008597"/>
    </source>
</evidence>
<dbReference type="PROSITE" id="PS50178">
    <property type="entry name" value="ZF_FYVE"/>
    <property type="match status" value="1"/>
</dbReference>
<evidence type="ECO:0000256" key="10">
    <source>
        <dbReference type="PROSITE-ProRule" id="PRU00091"/>
    </source>
</evidence>
<dbReference type="InterPro" id="IPR049425">
    <property type="entry name" value="Vps27_GAT-like"/>
</dbReference>
<dbReference type="EMBL" id="JABAYA010000086">
    <property type="protein sequence ID" value="KAF7726000.1"/>
    <property type="molecule type" value="Genomic_DNA"/>
</dbReference>
<evidence type="ECO:0000256" key="9">
    <source>
        <dbReference type="ARBA" id="ARBA00023136"/>
    </source>
</evidence>
<dbReference type="InterPro" id="IPR011011">
    <property type="entry name" value="Znf_FYVE_PHD"/>
</dbReference>
<dbReference type="InterPro" id="IPR017455">
    <property type="entry name" value="Znf_FYVE-rel"/>
</dbReference>
<evidence type="ECO:0000259" key="13">
    <source>
        <dbReference type="PROSITE" id="PS50179"/>
    </source>
</evidence>
<protein>
    <recommendedName>
        <fullName evidence="3">Vacuolar protein sorting-associated protein 27</fullName>
    </recommendedName>
</protein>
<evidence type="ECO:0000259" key="12">
    <source>
        <dbReference type="PROSITE" id="PS50178"/>
    </source>
</evidence>
<feature type="compositionally biased region" description="Polar residues" evidence="11">
    <location>
        <begin position="230"/>
        <end position="242"/>
    </location>
</feature>
<dbReference type="PANTHER" id="PTHR47794">
    <property type="entry name" value="VACUOLAR PROTEIN SORTING-ASSOCIATED PROTEIN 27"/>
    <property type="match status" value="1"/>
</dbReference>
<dbReference type="PROSITE" id="PS50179">
    <property type="entry name" value="VHS"/>
    <property type="match status" value="1"/>
</dbReference>
<proteinExistence type="inferred from homology"/>
<feature type="domain" description="FYVE-type" evidence="12">
    <location>
        <begin position="156"/>
        <end position="216"/>
    </location>
</feature>
<evidence type="ECO:0000256" key="5">
    <source>
        <dbReference type="ARBA" id="ARBA00022737"/>
    </source>
</evidence>
<organism evidence="14 15">
    <name type="scientific">Apophysomyces ossiformis</name>
    <dbReference type="NCBI Taxonomy" id="679940"/>
    <lineage>
        <taxon>Eukaryota</taxon>
        <taxon>Fungi</taxon>
        <taxon>Fungi incertae sedis</taxon>
        <taxon>Mucoromycota</taxon>
        <taxon>Mucoromycotina</taxon>
        <taxon>Mucoromycetes</taxon>
        <taxon>Mucorales</taxon>
        <taxon>Mucorineae</taxon>
        <taxon>Mucoraceae</taxon>
        <taxon>Apophysomyces</taxon>
    </lineage>
</organism>
<dbReference type="Proteomes" id="UP000605846">
    <property type="component" value="Unassembled WGS sequence"/>
</dbReference>
<dbReference type="Gene3D" id="3.30.40.10">
    <property type="entry name" value="Zinc/RING finger domain, C3HC4 (zinc finger)"/>
    <property type="match status" value="1"/>
</dbReference>
<feature type="domain" description="VHS" evidence="13">
    <location>
        <begin position="14"/>
        <end position="137"/>
    </location>
</feature>
<feature type="region of interest" description="Disordered" evidence="11">
    <location>
        <begin position="230"/>
        <end position="265"/>
    </location>
</feature>
<evidence type="ECO:0000256" key="7">
    <source>
        <dbReference type="ARBA" id="ARBA00022771"/>
    </source>
</evidence>
<keyword evidence="9" id="KW-0472">Membrane</keyword>
<dbReference type="AlphaFoldDB" id="A0A8H7EPS3"/>
<reference evidence="14" key="1">
    <citation type="submission" date="2020-01" db="EMBL/GenBank/DDBJ databases">
        <title>Genome Sequencing of Three Apophysomyces-Like Fungal Strains Confirms a Novel Fungal Genus in the Mucoromycota with divergent Burkholderia-like Endosymbiotic Bacteria.</title>
        <authorList>
            <person name="Stajich J.E."/>
            <person name="Macias A.M."/>
            <person name="Carter-House D."/>
            <person name="Lovett B."/>
            <person name="Kasson L.R."/>
            <person name="Berry K."/>
            <person name="Grigoriev I."/>
            <person name="Chang Y."/>
            <person name="Spatafora J."/>
            <person name="Kasson M.T."/>
        </authorList>
    </citation>
    <scope>NUCLEOTIDE SEQUENCE</scope>
    <source>
        <strain evidence="14">NRRL A-21654</strain>
    </source>
</reference>
<evidence type="ECO:0000256" key="3">
    <source>
        <dbReference type="ARBA" id="ARBA00017753"/>
    </source>
</evidence>
<feature type="region of interest" description="Disordered" evidence="11">
    <location>
        <begin position="284"/>
        <end position="308"/>
    </location>
</feature>
<accession>A0A8H7EPS3</accession>
<dbReference type="SUPFAM" id="SSF48464">
    <property type="entry name" value="ENTH/VHS domain"/>
    <property type="match status" value="1"/>
</dbReference>
<dbReference type="PANTHER" id="PTHR47794:SF1">
    <property type="entry name" value="VACUOLAR PROTEIN SORTING-ASSOCIATED PROTEIN 27"/>
    <property type="match status" value="1"/>
</dbReference>
<dbReference type="InterPro" id="IPR008942">
    <property type="entry name" value="ENTH_VHS"/>
</dbReference>
<dbReference type="GO" id="GO:0043130">
    <property type="term" value="F:ubiquitin binding"/>
    <property type="evidence" value="ECO:0007669"/>
    <property type="project" value="InterPro"/>
</dbReference>
<dbReference type="SMART" id="SM00726">
    <property type="entry name" value="UIM"/>
    <property type="match status" value="2"/>
</dbReference>
<feature type="region of interest" description="Disordered" evidence="11">
    <location>
        <begin position="471"/>
        <end position="494"/>
    </location>
</feature>
<keyword evidence="5" id="KW-0677">Repeat</keyword>
<dbReference type="GO" id="GO:0043328">
    <property type="term" value="P:protein transport to vacuole involved in ubiquitin-dependent protein catabolic process via the multivesicular body sorting pathway"/>
    <property type="evidence" value="ECO:0007669"/>
    <property type="project" value="TreeGrafter"/>
</dbReference>
<evidence type="ECO:0000256" key="8">
    <source>
        <dbReference type="ARBA" id="ARBA00022833"/>
    </source>
</evidence>
<keyword evidence="4" id="KW-0479">Metal-binding</keyword>
<keyword evidence="6" id="KW-0967">Endosome</keyword>
<feature type="region of interest" description="Disordered" evidence="11">
    <location>
        <begin position="554"/>
        <end position="591"/>
    </location>
</feature>
<dbReference type="InterPro" id="IPR003903">
    <property type="entry name" value="UIM_dom"/>
</dbReference>
<comment type="similarity">
    <text evidence="2">Belongs to the VPS27 family.</text>
</comment>
<dbReference type="CDD" id="cd15735">
    <property type="entry name" value="FYVE_spVPS27p_like"/>
    <property type="match status" value="1"/>
</dbReference>
<dbReference type="InterPro" id="IPR000306">
    <property type="entry name" value="Znf_FYVE"/>
</dbReference>
<dbReference type="OrthoDB" id="957735at2759"/>
<dbReference type="SMART" id="SM00288">
    <property type="entry name" value="VHS"/>
    <property type="match status" value="1"/>
</dbReference>
<gene>
    <name evidence="14" type="primary">VPS27_2</name>
    <name evidence="14" type="ORF">EC973_009146</name>
</gene>
<evidence type="ECO:0000313" key="15">
    <source>
        <dbReference type="Proteomes" id="UP000605846"/>
    </source>
</evidence>
<evidence type="ECO:0000256" key="11">
    <source>
        <dbReference type="SAM" id="MobiDB-lite"/>
    </source>
</evidence>
<dbReference type="CDD" id="cd16979">
    <property type="entry name" value="VHS_Vps27"/>
    <property type="match status" value="1"/>
</dbReference>
<dbReference type="GO" id="GO:0008270">
    <property type="term" value="F:zinc ion binding"/>
    <property type="evidence" value="ECO:0007669"/>
    <property type="project" value="UniProtKB-KW"/>
</dbReference>
<dbReference type="GO" id="GO:0032266">
    <property type="term" value="F:phosphatidylinositol-3-phosphate binding"/>
    <property type="evidence" value="ECO:0007669"/>
    <property type="project" value="TreeGrafter"/>
</dbReference>
<dbReference type="Gene3D" id="1.20.5.1940">
    <property type="match status" value="1"/>
</dbReference>
<name>A0A8H7EPS3_9FUNG</name>
<dbReference type="Pfam" id="PF02809">
    <property type="entry name" value="UIM"/>
    <property type="match status" value="2"/>
</dbReference>
<dbReference type="InterPro" id="IPR013083">
    <property type="entry name" value="Znf_RING/FYVE/PHD"/>
</dbReference>
<dbReference type="Gene3D" id="1.25.40.90">
    <property type="match status" value="1"/>
</dbReference>
<dbReference type="Pfam" id="PF01363">
    <property type="entry name" value="FYVE"/>
    <property type="match status" value="1"/>
</dbReference>